<keyword evidence="4" id="KW-1185">Reference proteome</keyword>
<comment type="caution">
    <text evidence="3">The sequence shown here is derived from an EMBL/GenBank/DDBJ whole genome shotgun (WGS) entry which is preliminary data.</text>
</comment>
<dbReference type="PRINTS" id="PR00080">
    <property type="entry name" value="SDRFAMILY"/>
</dbReference>
<dbReference type="PANTHER" id="PTHR43157">
    <property type="entry name" value="PHOSPHATIDYLINOSITOL-GLYCAN BIOSYNTHESIS CLASS F PROTEIN-RELATED"/>
    <property type="match status" value="1"/>
</dbReference>
<comment type="similarity">
    <text evidence="2">Belongs to the short-chain dehydrogenases/reductases (SDR) family.</text>
</comment>
<gene>
    <name evidence="3" type="ORF">ACFYU5_26645</name>
</gene>
<reference evidence="3 4" key="1">
    <citation type="submission" date="2024-10" db="EMBL/GenBank/DDBJ databases">
        <title>The Natural Products Discovery Center: Release of the First 8490 Sequenced Strains for Exploring Actinobacteria Biosynthetic Diversity.</title>
        <authorList>
            <person name="Kalkreuter E."/>
            <person name="Kautsar S.A."/>
            <person name="Yang D."/>
            <person name="Bader C.D."/>
            <person name="Teijaro C.N."/>
            <person name="Fluegel L."/>
            <person name="Davis C.M."/>
            <person name="Simpson J.R."/>
            <person name="Lauterbach L."/>
            <person name="Steele A.D."/>
            <person name="Gui C."/>
            <person name="Meng S."/>
            <person name="Li G."/>
            <person name="Viehrig K."/>
            <person name="Ye F."/>
            <person name="Su P."/>
            <person name="Kiefer A.F."/>
            <person name="Nichols A."/>
            <person name="Cepeda A.J."/>
            <person name="Yan W."/>
            <person name="Fan B."/>
            <person name="Jiang Y."/>
            <person name="Adhikari A."/>
            <person name="Zheng C.-J."/>
            <person name="Schuster L."/>
            <person name="Cowan T.M."/>
            <person name="Smanski M.J."/>
            <person name="Chevrette M.G."/>
            <person name="De Carvalho L.P.S."/>
            <person name="Shen B."/>
        </authorList>
    </citation>
    <scope>NUCLEOTIDE SEQUENCE [LARGE SCALE GENOMIC DNA]</scope>
    <source>
        <strain evidence="3 4">NPDC004119</strain>
    </source>
</reference>
<sequence length="305" mass="32700">MPLWTTADIPDQTGRLAVVTGANSGLGFEIARALAEAGAHVVLACRNEAKASDAAKSIRDRHPRSSVEVRTLDLADLASVAAFTDQLLSERRPVDLLVNNAGLMAIDASRTVDGYETQFQVNHLGHFALTGRLLPLMTGRPGSRVATMSSVGHRLGRLAAHDLMFDRRPYRRWGAYMQSKLANILFTRELQRRLVATGAATIAVAAHPGGSRTDLGFEGTALVNRVMPAVIPLFTQSAAAGALPMLRAATDPGVQGGEYFGPRLFVWGSPVRETPSRRARNDRDAEVLWDLSAELTGVAPLTAAS</sequence>
<dbReference type="NCBIfam" id="NF004846">
    <property type="entry name" value="PRK06197.1"/>
    <property type="match status" value="1"/>
</dbReference>
<dbReference type="CDD" id="cd05327">
    <property type="entry name" value="retinol-DH_like_SDR_c_like"/>
    <property type="match status" value="1"/>
</dbReference>
<dbReference type="PRINTS" id="PR00081">
    <property type="entry name" value="GDHRDH"/>
</dbReference>
<dbReference type="RefSeq" id="WP_387398981.1">
    <property type="nucleotide sequence ID" value="NZ_JBIAMT010000005.1"/>
</dbReference>
<name>A0ABW6PA15_9NOCA</name>
<dbReference type="Gene3D" id="3.40.50.720">
    <property type="entry name" value="NAD(P)-binding Rossmann-like Domain"/>
    <property type="match status" value="1"/>
</dbReference>
<keyword evidence="1" id="KW-0560">Oxidoreductase</keyword>
<accession>A0ABW6PA15</accession>
<evidence type="ECO:0000313" key="4">
    <source>
        <dbReference type="Proteomes" id="UP001601442"/>
    </source>
</evidence>
<dbReference type="PANTHER" id="PTHR43157:SF31">
    <property type="entry name" value="PHOSPHATIDYLINOSITOL-GLYCAN BIOSYNTHESIS CLASS F PROTEIN"/>
    <property type="match status" value="1"/>
</dbReference>
<dbReference type="EMBL" id="JBIAMT010000005">
    <property type="protein sequence ID" value="MFF0500008.1"/>
    <property type="molecule type" value="Genomic_DNA"/>
</dbReference>
<dbReference type="InterPro" id="IPR036291">
    <property type="entry name" value="NAD(P)-bd_dom_sf"/>
</dbReference>
<dbReference type="Proteomes" id="UP001601442">
    <property type="component" value="Unassembled WGS sequence"/>
</dbReference>
<dbReference type="InterPro" id="IPR002347">
    <property type="entry name" value="SDR_fam"/>
</dbReference>
<dbReference type="SUPFAM" id="SSF51735">
    <property type="entry name" value="NAD(P)-binding Rossmann-fold domains"/>
    <property type="match status" value="1"/>
</dbReference>
<evidence type="ECO:0000313" key="3">
    <source>
        <dbReference type="EMBL" id="MFF0500008.1"/>
    </source>
</evidence>
<proteinExistence type="inferred from homology"/>
<protein>
    <submittedName>
        <fullName evidence="3">Oxidoreductase</fullName>
    </submittedName>
</protein>
<evidence type="ECO:0000256" key="2">
    <source>
        <dbReference type="RuleBase" id="RU000363"/>
    </source>
</evidence>
<evidence type="ECO:0000256" key="1">
    <source>
        <dbReference type="ARBA" id="ARBA00023002"/>
    </source>
</evidence>
<dbReference type="Pfam" id="PF00106">
    <property type="entry name" value="adh_short"/>
    <property type="match status" value="1"/>
</dbReference>
<organism evidence="3 4">
    <name type="scientific">Nocardia aobensis</name>
    <dbReference type="NCBI Taxonomy" id="257277"/>
    <lineage>
        <taxon>Bacteria</taxon>
        <taxon>Bacillati</taxon>
        <taxon>Actinomycetota</taxon>
        <taxon>Actinomycetes</taxon>
        <taxon>Mycobacteriales</taxon>
        <taxon>Nocardiaceae</taxon>
        <taxon>Nocardia</taxon>
    </lineage>
</organism>